<dbReference type="InterPro" id="IPR025451">
    <property type="entry name" value="DUF4211"/>
</dbReference>
<keyword evidence="4" id="KW-1185">Reference proteome</keyword>
<evidence type="ECO:0000259" key="2">
    <source>
        <dbReference type="Pfam" id="PF13926"/>
    </source>
</evidence>
<dbReference type="GO" id="GO:0005634">
    <property type="term" value="C:nucleus"/>
    <property type="evidence" value="ECO:0007669"/>
    <property type="project" value="TreeGrafter"/>
</dbReference>
<feature type="compositionally biased region" description="Low complexity" evidence="1">
    <location>
        <begin position="140"/>
        <end position="153"/>
    </location>
</feature>
<evidence type="ECO:0000313" key="3">
    <source>
        <dbReference type="EMBL" id="RSH77012.1"/>
    </source>
</evidence>
<comment type="caution">
    <text evidence="3">The sequence shown here is derived from an EMBL/GenBank/DDBJ whole genome shotgun (WGS) entry which is preliminary data.</text>
</comment>
<feature type="region of interest" description="Disordered" evidence="1">
    <location>
        <begin position="228"/>
        <end position="261"/>
    </location>
</feature>
<sequence>MPPKRQASIKGFFTSSGNSGRQDVSSPAASSAGPATPLASDSETSTPRCGRATQAASQASSSRVRYQRQARTPSVESEGEEGLNNIRFSPERAHRWRPTTKRIVADDEDQSDQVVREVVDLATSSEDDEPAQNTSRLKRNASSSSSVSASPSAPRRKRKERAPPRPTRLRRRSETQTQRRIRHIRGKRAGASQSETEEERGEQSDSFIVDDDEVPRIRREIRNARTTEGLSKKKRRLDPDDEDTADADTAEEDEHDLEMDEPERFKTSTRLRQRIETPHQRLLRMLHNKRNNIVSSGSEEEDDEEADVTVDDGPIVIDDSEGFITDDGGEFDDSLMPAEFSRGYAQSMEYKFKVFFQYLILLTIHGPGILPLKGEQKEYMKPAQELRAYFKGIRNGRVRGQIWKPEFVAALEKYPTFLVYDLAEKEPYCDACNRRNQHCWCGVDLKGTPYDHETHGEVTSAVGSTDGSDEDEKDDDDDESDSGDDNEKAIEPGHDEEGLLIRFNMGPHCLVSSRLYHSLSHWEHELYRRVRQHYHDLLRAKDVPVSDSSDASSGSERDDDLDSDTAAERQVDRQNRSEWRRRNMQRRAARVQKLRGKPNLPREGDVNAVTEWMEEQGYQNKAFQTFTDLENRARGLGGGGRGGDSGGETRRDRKRLRPDPDEDDNDGDDECTDKDEVDDLRLDEPERFQRTTRLRPRLTESPHRRLLRQLEDKVHLNRTYSGNEDEPDDSRSPLCEPHSSDEDFIVEDDNINDDSFNGLEDMPREFTHAARQSLEFKFEVLFHYLVILEVLGPSGHAVDQDTSDYLQARHELGEHLRAIKESRISSSRWSPEFMKVLETYPSFVPGSKLSDIVRQCGGKAEFVAGNYCLDLAYLYHKASHWEHEVFLKIRHHYHDLLRATAAPIAEDSDDSPSESGVINLPAAAARTQLLKRRQDTAIRVQKLRQDKNFPNREDPSAVTDWMEQMGYMEQAFQMFKGIRPLAHARRFPLDPEKDE</sequence>
<feature type="compositionally biased region" description="Basic and acidic residues" evidence="1">
    <location>
        <begin position="697"/>
        <end position="715"/>
    </location>
</feature>
<dbReference type="AlphaFoldDB" id="A0A427XDV9"/>
<name>A0A427XDV9_9TREE</name>
<dbReference type="PANTHER" id="PTHR14689:SF0">
    <property type="entry name" value="COILED-COIL DOMAIN-CONTAINING PROTEIN 82"/>
    <property type="match status" value="1"/>
</dbReference>
<reference evidence="3 4" key="1">
    <citation type="submission" date="2018-11" db="EMBL/GenBank/DDBJ databases">
        <title>Genome sequence of Apiotrichum porosum DSM 27194.</title>
        <authorList>
            <person name="Aliyu H."/>
            <person name="Gorte O."/>
            <person name="Ochsenreither K."/>
        </authorList>
    </citation>
    <scope>NUCLEOTIDE SEQUENCE [LARGE SCALE GENOMIC DNA]</scope>
    <source>
        <strain evidence="3 4">DSM 27194</strain>
    </source>
</reference>
<feature type="domain" description="DUF4211" evidence="2">
    <location>
        <begin position="323"/>
        <end position="454"/>
    </location>
</feature>
<dbReference type="OrthoDB" id="21499at2759"/>
<dbReference type="RefSeq" id="XP_028472159.1">
    <property type="nucleotide sequence ID" value="XM_028619586.1"/>
</dbReference>
<feature type="compositionally biased region" description="Acidic residues" evidence="1">
    <location>
        <begin position="239"/>
        <end position="261"/>
    </location>
</feature>
<feature type="domain" description="DUF4211" evidence="2">
    <location>
        <begin position="743"/>
        <end position="844"/>
    </location>
</feature>
<feature type="compositionally biased region" description="Basic residues" evidence="1">
    <location>
        <begin position="179"/>
        <end position="188"/>
    </location>
</feature>
<dbReference type="PANTHER" id="PTHR14689">
    <property type="entry name" value="PHORBOL-ESTER_DAG-TYPE DOMAIN-CONTAINING PROTEIN"/>
    <property type="match status" value="1"/>
</dbReference>
<accession>A0A427XDV9</accession>
<feature type="compositionally biased region" description="Low complexity" evidence="1">
    <location>
        <begin position="25"/>
        <end position="40"/>
    </location>
</feature>
<feature type="region of interest" description="Disordered" evidence="1">
    <location>
        <begin position="543"/>
        <end position="605"/>
    </location>
</feature>
<feature type="compositionally biased region" description="Acidic residues" evidence="1">
    <location>
        <begin position="660"/>
        <end position="678"/>
    </location>
</feature>
<feature type="region of interest" description="Disordered" evidence="1">
    <location>
        <begin position="1"/>
        <end position="212"/>
    </location>
</feature>
<dbReference type="EMBL" id="RSCE01000019">
    <property type="protein sequence ID" value="RSH77012.1"/>
    <property type="molecule type" value="Genomic_DNA"/>
</dbReference>
<feature type="compositionally biased region" description="Gly residues" evidence="1">
    <location>
        <begin position="635"/>
        <end position="646"/>
    </location>
</feature>
<feature type="compositionally biased region" description="Basic and acidic residues" evidence="1">
    <location>
        <begin position="679"/>
        <end position="689"/>
    </location>
</feature>
<organism evidence="3 4">
    <name type="scientific">Apiotrichum porosum</name>
    <dbReference type="NCBI Taxonomy" id="105984"/>
    <lineage>
        <taxon>Eukaryota</taxon>
        <taxon>Fungi</taxon>
        <taxon>Dikarya</taxon>
        <taxon>Basidiomycota</taxon>
        <taxon>Agaricomycotina</taxon>
        <taxon>Tremellomycetes</taxon>
        <taxon>Trichosporonales</taxon>
        <taxon>Trichosporonaceae</taxon>
        <taxon>Apiotrichum</taxon>
    </lineage>
</organism>
<feature type="region of interest" description="Disordered" evidence="1">
    <location>
        <begin position="631"/>
        <end position="743"/>
    </location>
</feature>
<feature type="compositionally biased region" description="Basic and acidic residues" evidence="1">
    <location>
        <begin position="485"/>
        <end position="497"/>
    </location>
</feature>
<feature type="compositionally biased region" description="Low complexity" evidence="1">
    <location>
        <begin position="545"/>
        <end position="554"/>
    </location>
</feature>
<dbReference type="GeneID" id="39588496"/>
<dbReference type="Proteomes" id="UP000279236">
    <property type="component" value="Unassembled WGS sequence"/>
</dbReference>
<gene>
    <name evidence="3" type="ORF">EHS24_003953</name>
</gene>
<feature type="region of interest" description="Disordered" evidence="1">
    <location>
        <begin position="452"/>
        <end position="497"/>
    </location>
</feature>
<feature type="compositionally biased region" description="Basic residues" evidence="1">
    <location>
        <begin position="582"/>
        <end position="596"/>
    </location>
</feature>
<evidence type="ECO:0000256" key="1">
    <source>
        <dbReference type="SAM" id="MobiDB-lite"/>
    </source>
</evidence>
<dbReference type="Pfam" id="PF13926">
    <property type="entry name" value="DUF4211"/>
    <property type="match status" value="2"/>
</dbReference>
<feature type="compositionally biased region" description="Basic and acidic residues" evidence="1">
    <location>
        <begin position="566"/>
        <end position="581"/>
    </location>
</feature>
<proteinExistence type="predicted"/>
<feature type="compositionally biased region" description="Low complexity" evidence="1">
    <location>
        <begin position="54"/>
        <end position="71"/>
    </location>
</feature>
<protein>
    <recommendedName>
        <fullName evidence="2">DUF4211 domain-containing protein</fullName>
    </recommendedName>
</protein>
<feature type="compositionally biased region" description="Acidic residues" evidence="1">
    <location>
        <begin position="467"/>
        <end position="484"/>
    </location>
</feature>
<feature type="compositionally biased region" description="Polar residues" evidence="1">
    <location>
        <begin position="13"/>
        <end position="24"/>
    </location>
</feature>
<evidence type="ECO:0000313" key="4">
    <source>
        <dbReference type="Proteomes" id="UP000279236"/>
    </source>
</evidence>